<dbReference type="InterPro" id="IPR029753">
    <property type="entry name" value="D-isomer_DH_CS"/>
</dbReference>
<dbReference type="PANTHER" id="PTHR43333:SF1">
    <property type="entry name" value="D-ISOMER SPECIFIC 2-HYDROXYACID DEHYDROGENASE NAD-BINDING DOMAIN-CONTAINING PROTEIN"/>
    <property type="match status" value="1"/>
</dbReference>
<protein>
    <submittedName>
        <fullName evidence="4">Glyoxylate/hydroxypyruvate reductase A</fullName>
    </submittedName>
</protein>
<evidence type="ECO:0000313" key="5">
    <source>
        <dbReference type="Proteomes" id="UP001370348"/>
    </source>
</evidence>
<keyword evidence="2" id="KW-0520">NAD</keyword>
<dbReference type="RefSeq" id="WP_394826323.1">
    <property type="nucleotide sequence ID" value="NZ_CP089984.1"/>
</dbReference>
<keyword evidence="5" id="KW-1185">Reference proteome</keyword>
<dbReference type="PROSITE" id="PS00671">
    <property type="entry name" value="D_2_HYDROXYACID_DH_3"/>
    <property type="match status" value="1"/>
</dbReference>
<dbReference type="Proteomes" id="UP001370348">
    <property type="component" value="Chromosome"/>
</dbReference>
<dbReference type="Gene3D" id="3.40.50.720">
    <property type="entry name" value="NAD(P)-binding Rossmann-like Domain"/>
    <property type="match status" value="2"/>
</dbReference>
<evidence type="ECO:0000313" key="4">
    <source>
        <dbReference type="EMBL" id="WXB16696.1"/>
    </source>
</evidence>
<evidence type="ECO:0000259" key="3">
    <source>
        <dbReference type="Pfam" id="PF02826"/>
    </source>
</evidence>
<dbReference type="InterPro" id="IPR006140">
    <property type="entry name" value="D-isomer_DH_NAD-bd"/>
</dbReference>
<dbReference type="EMBL" id="CP089984">
    <property type="protein sequence ID" value="WXB16696.1"/>
    <property type="molecule type" value="Genomic_DNA"/>
</dbReference>
<accession>A0ABZ2M3V2</accession>
<dbReference type="CDD" id="cd12164">
    <property type="entry name" value="GDH_like_2"/>
    <property type="match status" value="1"/>
</dbReference>
<dbReference type="Pfam" id="PF02826">
    <property type="entry name" value="2-Hacid_dh_C"/>
    <property type="match status" value="1"/>
</dbReference>
<sequence>MSSSPGRGTIAVVADKNLTVVVPILASGLPEERIEAANVITDPSAVDIVVSDGPFPGALKAFPGLRLVVSLWAGVDHLLTDPDLPPHALVTRLVDANLTAAMVEAVLAHVLAAHRQHDVYRRAQGEKRWAPRRQPLVSDRVVGVLGLGTLGTAAAHALRAVGFQVHGWSRTHHDVPDIEVRTGDDGLRALLERADILVNLLPLTPTTRGILCRETLSQLPQGAVVINVARGAHLVERDLLALLDSGHLRHAVLDVHATEPLPEHHPSWAHPRIDVFPHVAGPTDPATAAERAVETILAFRAGRPLTNLVGR</sequence>
<feature type="domain" description="D-isomer specific 2-hydroxyacid dehydrogenase NAD-binding" evidence="3">
    <location>
        <begin position="107"/>
        <end position="280"/>
    </location>
</feature>
<organism evidence="4 5">
    <name type="scientific">Pendulispora albinea</name>
    <dbReference type="NCBI Taxonomy" id="2741071"/>
    <lineage>
        <taxon>Bacteria</taxon>
        <taxon>Pseudomonadati</taxon>
        <taxon>Myxococcota</taxon>
        <taxon>Myxococcia</taxon>
        <taxon>Myxococcales</taxon>
        <taxon>Sorangiineae</taxon>
        <taxon>Pendulisporaceae</taxon>
        <taxon>Pendulispora</taxon>
    </lineage>
</organism>
<dbReference type="InterPro" id="IPR036291">
    <property type="entry name" value="NAD(P)-bd_dom_sf"/>
</dbReference>
<dbReference type="PANTHER" id="PTHR43333">
    <property type="entry name" value="2-HACID_DH_C DOMAIN-CONTAINING PROTEIN"/>
    <property type="match status" value="1"/>
</dbReference>
<dbReference type="SUPFAM" id="SSF51735">
    <property type="entry name" value="NAD(P)-binding Rossmann-fold domains"/>
    <property type="match status" value="1"/>
</dbReference>
<proteinExistence type="predicted"/>
<gene>
    <name evidence="4" type="ORF">LZC94_05310</name>
</gene>
<evidence type="ECO:0000256" key="2">
    <source>
        <dbReference type="ARBA" id="ARBA00023027"/>
    </source>
</evidence>
<reference evidence="4 5" key="1">
    <citation type="submission" date="2021-12" db="EMBL/GenBank/DDBJ databases">
        <title>Discovery of the Pendulisporaceae a myxobacterial family with distinct sporulation behavior and unique specialized metabolism.</title>
        <authorList>
            <person name="Garcia R."/>
            <person name="Popoff A."/>
            <person name="Bader C.D."/>
            <person name="Loehr J."/>
            <person name="Walesch S."/>
            <person name="Walt C."/>
            <person name="Boldt J."/>
            <person name="Bunk B."/>
            <person name="Haeckl F.J.F.P.J."/>
            <person name="Gunesch A.P."/>
            <person name="Birkelbach J."/>
            <person name="Nuebel U."/>
            <person name="Pietschmann T."/>
            <person name="Bach T."/>
            <person name="Mueller R."/>
        </authorList>
    </citation>
    <scope>NUCLEOTIDE SEQUENCE [LARGE SCALE GENOMIC DNA]</scope>
    <source>
        <strain evidence="4 5">MSr11954</strain>
    </source>
</reference>
<evidence type="ECO:0000256" key="1">
    <source>
        <dbReference type="ARBA" id="ARBA00023002"/>
    </source>
</evidence>
<keyword evidence="1" id="KW-0560">Oxidoreductase</keyword>
<name>A0ABZ2M3V2_9BACT</name>